<feature type="non-terminal residue" evidence="1">
    <location>
        <position position="1"/>
    </location>
</feature>
<organism evidence="1 2">
    <name type="scientific">Mycena belliarum</name>
    <dbReference type="NCBI Taxonomy" id="1033014"/>
    <lineage>
        <taxon>Eukaryota</taxon>
        <taxon>Fungi</taxon>
        <taxon>Dikarya</taxon>
        <taxon>Basidiomycota</taxon>
        <taxon>Agaricomycotina</taxon>
        <taxon>Agaricomycetes</taxon>
        <taxon>Agaricomycetidae</taxon>
        <taxon>Agaricales</taxon>
        <taxon>Marasmiineae</taxon>
        <taxon>Mycenaceae</taxon>
        <taxon>Mycena</taxon>
    </lineage>
</organism>
<dbReference type="EMBL" id="JARJCN010000008">
    <property type="protein sequence ID" value="KAJ7098568.1"/>
    <property type="molecule type" value="Genomic_DNA"/>
</dbReference>
<name>A0AAD6UC03_9AGAR</name>
<keyword evidence="2" id="KW-1185">Reference proteome</keyword>
<evidence type="ECO:0000313" key="1">
    <source>
        <dbReference type="EMBL" id="KAJ7098568.1"/>
    </source>
</evidence>
<protein>
    <submittedName>
        <fullName evidence="1">Uncharacterized protein</fullName>
    </submittedName>
</protein>
<proteinExistence type="predicted"/>
<evidence type="ECO:0000313" key="2">
    <source>
        <dbReference type="Proteomes" id="UP001222325"/>
    </source>
</evidence>
<dbReference type="AlphaFoldDB" id="A0AAD6UC03"/>
<dbReference type="Proteomes" id="UP001222325">
    <property type="component" value="Unassembled WGS sequence"/>
</dbReference>
<dbReference type="Gene3D" id="2.60.120.260">
    <property type="entry name" value="Galactose-binding domain-like"/>
    <property type="match status" value="1"/>
</dbReference>
<reference evidence="1" key="1">
    <citation type="submission" date="2023-03" db="EMBL/GenBank/DDBJ databases">
        <title>Massive genome expansion in bonnet fungi (Mycena s.s.) driven by repeated elements and novel gene families across ecological guilds.</title>
        <authorList>
            <consortium name="Lawrence Berkeley National Laboratory"/>
            <person name="Harder C.B."/>
            <person name="Miyauchi S."/>
            <person name="Viragh M."/>
            <person name="Kuo A."/>
            <person name="Thoen E."/>
            <person name="Andreopoulos B."/>
            <person name="Lu D."/>
            <person name="Skrede I."/>
            <person name="Drula E."/>
            <person name="Henrissat B."/>
            <person name="Morin E."/>
            <person name="Kohler A."/>
            <person name="Barry K."/>
            <person name="LaButti K."/>
            <person name="Morin E."/>
            <person name="Salamov A."/>
            <person name="Lipzen A."/>
            <person name="Mereny Z."/>
            <person name="Hegedus B."/>
            <person name="Baldrian P."/>
            <person name="Stursova M."/>
            <person name="Weitz H."/>
            <person name="Taylor A."/>
            <person name="Grigoriev I.V."/>
            <person name="Nagy L.G."/>
            <person name="Martin F."/>
            <person name="Kauserud H."/>
        </authorList>
    </citation>
    <scope>NUCLEOTIDE SEQUENCE</scope>
    <source>
        <strain evidence="1">CBHHK173m</strain>
    </source>
</reference>
<sequence length="100" mass="10096">ATVVITVDVRFTLYANGTRVGAAPNTAQIFRAVDLSASGRSVLFAVLATNVGNGGAGPARMTFTDGSSALVSPGTAWKAITPVPVDFQLPSTNDAGWGSA</sequence>
<feature type="non-terminal residue" evidence="1">
    <location>
        <position position="100"/>
    </location>
</feature>
<accession>A0AAD6UC03</accession>
<gene>
    <name evidence="1" type="ORF">B0H15DRAFT_741660</name>
</gene>
<comment type="caution">
    <text evidence="1">The sequence shown here is derived from an EMBL/GenBank/DDBJ whole genome shotgun (WGS) entry which is preliminary data.</text>
</comment>